<evidence type="ECO:0000256" key="1">
    <source>
        <dbReference type="SAM" id="MobiDB-lite"/>
    </source>
</evidence>
<feature type="region of interest" description="Disordered" evidence="1">
    <location>
        <begin position="130"/>
        <end position="202"/>
    </location>
</feature>
<gene>
    <name evidence="2" type="ORF">GUJ93_ZPchr0005g14265</name>
</gene>
<feature type="compositionally biased region" description="Low complexity" evidence="1">
    <location>
        <begin position="134"/>
        <end position="163"/>
    </location>
</feature>
<sequence length="296" mass="29243">MSDHGMVLDRAGLKCRAMAGRESLDAWKMSIVDAFGRVSSGSPAGERLTGVPRPVLIIGLATGLAGERVVGLLGSAPMAGPADGAAGERPAEAAGAVLGAGSAVGKVVLVRPDYEVRRCVSPHVLTSARLHNRASPTTTFPTTEPAPSTAPAASAGLSPAAPSVGPTIGADPRRPTTLSPARPMAGPVISTDRGTPVSLSPAGPANGCAINIGPRAPVGLSLAGPADGPTTSTGPCAFGPPPGGINSSLAGKTGLISTSTSAEQSAPCLLDSLPLLTQSKGIYSAHFPRVQALALP</sequence>
<evidence type="ECO:0000313" key="3">
    <source>
        <dbReference type="Proteomes" id="UP000729402"/>
    </source>
</evidence>
<reference evidence="2" key="1">
    <citation type="journal article" date="2021" name="bioRxiv">
        <title>Whole Genome Assembly and Annotation of Northern Wild Rice, Zizania palustris L., Supports a Whole Genome Duplication in the Zizania Genus.</title>
        <authorList>
            <person name="Haas M."/>
            <person name="Kono T."/>
            <person name="Macchietto M."/>
            <person name="Millas R."/>
            <person name="McGilp L."/>
            <person name="Shao M."/>
            <person name="Duquette J."/>
            <person name="Hirsch C.N."/>
            <person name="Kimball J."/>
        </authorList>
    </citation>
    <scope>NUCLEOTIDE SEQUENCE</scope>
    <source>
        <tissue evidence="2">Fresh leaf tissue</tissue>
    </source>
</reference>
<dbReference type="Proteomes" id="UP000729402">
    <property type="component" value="Unassembled WGS sequence"/>
</dbReference>
<feature type="region of interest" description="Disordered" evidence="1">
    <location>
        <begin position="221"/>
        <end position="244"/>
    </location>
</feature>
<name>A0A8J5ST61_ZIZPA</name>
<keyword evidence="3" id="KW-1185">Reference proteome</keyword>
<organism evidence="2 3">
    <name type="scientific">Zizania palustris</name>
    <name type="common">Northern wild rice</name>
    <dbReference type="NCBI Taxonomy" id="103762"/>
    <lineage>
        <taxon>Eukaryota</taxon>
        <taxon>Viridiplantae</taxon>
        <taxon>Streptophyta</taxon>
        <taxon>Embryophyta</taxon>
        <taxon>Tracheophyta</taxon>
        <taxon>Spermatophyta</taxon>
        <taxon>Magnoliopsida</taxon>
        <taxon>Liliopsida</taxon>
        <taxon>Poales</taxon>
        <taxon>Poaceae</taxon>
        <taxon>BOP clade</taxon>
        <taxon>Oryzoideae</taxon>
        <taxon>Oryzeae</taxon>
        <taxon>Zizaniinae</taxon>
        <taxon>Zizania</taxon>
    </lineage>
</organism>
<accession>A0A8J5ST61</accession>
<comment type="caution">
    <text evidence="2">The sequence shown here is derived from an EMBL/GenBank/DDBJ whole genome shotgun (WGS) entry which is preliminary data.</text>
</comment>
<reference evidence="2" key="2">
    <citation type="submission" date="2021-02" db="EMBL/GenBank/DDBJ databases">
        <authorList>
            <person name="Kimball J.A."/>
            <person name="Haas M.W."/>
            <person name="Macchietto M."/>
            <person name="Kono T."/>
            <person name="Duquette J."/>
            <person name="Shao M."/>
        </authorList>
    </citation>
    <scope>NUCLEOTIDE SEQUENCE</scope>
    <source>
        <tissue evidence="2">Fresh leaf tissue</tissue>
    </source>
</reference>
<proteinExistence type="predicted"/>
<dbReference type="AlphaFoldDB" id="A0A8J5ST61"/>
<protein>
    <submittedName>
        <fullName evidence="2">Uncharacterized protein</fullName>
    </submittedName>
</protein>
<evidence type="ECO:0000313" key="2">
    <source>
        <dbReference type="EMBL" id="KAG8068678.1"/>
    </source>
</evidence>
<dbReference type="EMBL" id="JAAALK010000284">
    <property type="protein sequence ID" value="KAG8068678.1"/>
    <property type="molecule type" value="Genomic_DNA"/>
</dbReference>